<dbReference type="EnsemblPlants" id="Solyc04g017640.1.1">
    <property type="protein sequence ID" value="Solyc04g017640.1.1.1"/>
    <property type="gene ID" value="Solyc04g017640.1"/>
</dbReference>
<reference evidence="1" key="1">
    <citation type="journal article" date="2012" name="Nature">
        <title>The tomato genome sequence provides insights into fleshy fruit evolution.</title>
        <authorList>
            <consortium name="Tomato Genome Consortium"/>
        </authorList>
    </citation>
    <scope>NUCLEOTIDE SEQUENCE [LARGE SCALE GENOMIC DNA]</scope>
    <source>
        <strain evidence="1">cv. Heinz 1706</strain>
    </source>
</reference>
<dbReference type="Pfam" id="PF03140">
    <property type="entry name" value="DUF247"/>
    <property type="match status" value="1"/>
</dbReference>
<sequence>MHGATSPQADVMKSSSELYWVHSIIDISGGGLSMTPGSWLGTTSHEESTNKNPFVIPYTLADNFSGEEYVKYYVPRWVSIGPFYYGQSLYAGMENFKRKAVRELLLLNNNCSADEELASVEKVYRSVEQDLRSARDFYKDIPSWNTISNSEWCQMMFRDGCFIIYFITSTGKRSWLMNRDRDLVWRDILLLQNQLPFKLIEVLACAFECKEFTDFQLQIPPVLDNYIHKGFLYKPPNPVHLLQYYIDMWTNVLLNYHILGEEEEEEEEDHQPFSVTDLKKVGIRCSSAISDHCKDIHLKSSILSGKLFLPKLIINESTMTLFKNIVAYEYSYRYEDTFFTISDYLNFMSMLINGEEDVKELHARGVIQINLKFSDDQVINFMRDITTHIMSTILKLLSMSNDRFLLTAKVEIFSLYELAMLNLSKGTLVVHGVSLCSLL</sequence>
<evidence type="ECO:0000313" key="1">
    <source>
        <dbReference type="EnsemblPlants" id="Solyc04g017640.1.1.1"/>
    </source>
</evidence>
<dbReference type="InParanoid" id="A0A3Q7GSW7"/>
<reference evidence="1" key="2">
    <citation type="submission" date="2019-01" db="UniProtKB">
        <authorList>
            <consortium name="EnsemblPlants"/>
        </authorList>
    </citation>
    <scope>IDENTIFICATION</scope>
    <source>
        <strain evidence="1">cv. Heinz 1706</strain>
    </source>
</reference>
<dbReference type="PANTHER" id="PTHR31549:SF171">
    <property type="entry name" value="GI15025"/>
    <property type="match status" value="1"/>
</dbReference>
<dbReference type="STRING" id="4081.A0A3Q7GSW7"/>
<dbReference type="Proteomes" id="UP000004994">
    <property type="component" value="Chromosome 4"/>
</dbReference>
<evidence type="ECO:0000313" key="2">
    <source>
        <dbReference type="Proteomes" id="UP000004994"/>
    </source>
</evidence>
<protein>
    <submittedName>
        <fullName evidence="1">Uncharacterized protein</fullName>
    </submittedName>
</protein>
<name>A0A3Q7GSW7_SOLLC</name>
<dbReference type="PANTHER" id="PTHR31549">
    <property type="entry name" value="PROTEIN, PUTATIVE (DUF247)-RELATED-RELATED"/>
    <property type="match status" value="1"/>
</dbReference>
<proteinExistence type="predicted"/>
<dbReference type="AlphaFoldDB" id="A0A3Q7GSW7"/>
<keyword evidence="2" id="KW-1185">Reference proteome</keyword>
<dbReference type="InterPro" id="IPR004158">
    <property type="entry name" value="DUF247_pln"/>
</dbReference>
<accession>A0A3Q7GSW7</accession>
<dbReference type="PaxDb" id="4081-Solyc04g017640.1.1"/>
<dbReference type="Gramene" id="Solyc04g017640.1.1">
    <property type="protein sequence ID" value="Solyc04g017640.1.1.1"/>
    <property type="gene ID" value="Solyc04g017640.1"/>
</dbReference>
<dbReference type="OMA" id="PVESAMW"/>
<organism evidence="1">
    <name type="scientific">Solanum lycopersicum</name>
    <name type="common">Tomato</name>
    <name type="synonym">Lycopersicon esculentum</name>
    <dbReference type="NCBI Taxonomy" id="4081"/>
    <lineage>
        <taxon>Eukaryota</taxon>
        <taxon>Viridiplantae</taxon>
        <taxon>Streptophyta</taxon>
        <taxon>Embryophyta</taxon>
        <taxon>Tracheophyta</taxon>
        <taxon>Spermatophyta</taxon>
        <taxon>Magnoliopsida</taxon>
        <taxon>eudicotyledons</taxon>
        <taxon>Gunneridae</taxon>
        <taxon>Pentapetalae</taxon>
        <taxon>asterids</taxon>
        <taxon>lamiids</taxon>
        <taxon>Solanales</taxon>
        <taxon>Solanaceae</taxon>
        <taxon>Solanoideae</taxon>
        <taxon>Solaneae</taxon>
        <taxon>Solanum</taxon>
        <taxon>Solanum subgen. Lycopersicon</taxon>
    </lineage>
</organism>